<evidence type="ECO:0000313" key="8">
    <source>
        <dbReference type="EMBL" id="TSJ77130.1"/>
    </source>
</evidence>
<dbReference type="PANTHER" id="PTHR30619:SF1">
    <property type="entry name" value="RECOMBINATION PROTEIN 2"/>
    <property type="match status" value="1"/>
</dbReference>
<sequence>MTSRSLGHRAPLLWVLLPLMSGLVAAKLQWLPLSPVWWMSAALVSISLALGWRRAWAPGVVLGIFLSGGALYEIRRDRLPDWDSLPPREIRATLEIDRVFPPKPEMRSLGGLGRLVSTDTHLAELAGQPVYFSLGLKRGEAPPLRSSRLDITGVLQTLPRNPAIDTFDGYLASQGMNFKLTRARMNAEVGKAGVYQVFCDTALRRFNSILGRGIETHPEQAGVLRAMLLGQQQELNDTQKTIFRESGTMHLFSISGLHIAVIAAVIQGILILVRLPSLARVVVGGILLWLYVDITGGTPSAVRAFLMVMFVHASHTLRVPGNPFAALVASAVCVLLWQPMQLFTASFQLSYGIVAALLLLGLPMGDYCVEKWMLFPHLPKVTWRWYHHWVDYCWRGLLGLVAIGLSTTVVSMISGVVIFQLFTPISLPANLVLIPLGSLVIISGFLSLLCGLIGIGWLSVLLNHASTLLMMVIERGVRFFVDVPGASHAAQFSPVWLGYAAFAGLLALIVMGYALDWRRACGGFWTPFAFTLLVLLAGMKLIAAA</sequence>
<feature type="transmembrane region" description="Helical" evidence="6">
    <location>
        <begin position="323"/>
        <end position="343"/>
    </location>
</feature>
<feature type="transmembrane region" description="Helical" evidence="6">
    <location>
        <begin position="397"/>
        <end position="422"/>
    </location>
</feature>
<evidence type="ECO:0000256" key="4">
    <source>
        <dbReference type="ARBA" id="ARBA00022989"/>
    </source>
</evidence>
<feature type="transmembrane region" description="Helical" evidence="6">
    <location>
        <begin position="286"/>
        <end position="311"/>
    </location>
</feature>
<name>A0A556QKG0_9BACT</name>
<reference evidence="8 9" key="1">
    <citation type="submission" date="2019-07" db="EMBL/GenBank/DDBJ databases">
        <title>Description of 53C-WASEF.</title>
        <authorList>
            <person name="Pitt A."/>
            <person name="Hahn M.W."/>
        </authorList>
    </citation>
    <scope>NUCLEOTIDE SEQUENCE [LARGE SCALE GENOMIC DNA]</scope>
    <source>
        <strain evidence="8 9">53C-WASEF</strain>
    </source>
</reference>
<keyword evidence="3 6" id="KW-0812">Transmembrane</keyword>
<gene>
    <name evidence="8" type="ORF">FPL22_13590</name>
</gene>
<evidence type="ECO:0000256" key="1">
    <source>
        <dbReference type="ARBA" id="ARBA00004651"/>
    </source>
</evidence>
<evidence type="ECO:0000256" key="3">
    <source>
        <dbReference type="ARBA" id="ARBA00022692"/>
    </source>
</evidence>
<proteinExistence type="predicted"/>
<evidence type="ECO:0000256" key="6">
    <source>
        <dbReference type="SAM" id="Phobius"/>
    </source>
</evidence>
<feature type="transmembrane region" description="Helical" evidence="6">
    <location>
        <begin position="493"/>
        <end position="515"/>
    </location>
</feature>
<evidence type="ECO:0000259" key="7">
    <source>
        <dbReference type="Pfam" id="PF03772"/>
    </source>
</evidence>
<keyword evidence="9" id="KW-1185">Reference proteome</keyword>
<evidence type="ECO:0000256" key="5">
    <source>
        <dbReference type="ARBA" id="ARBA00023136"/>
    </source>
</evidence>
<dbReference type="NCBIfam" id="TIGR00360">
    <property type="entry name" value="ComEC_N-term"/>
    <property type="match status" value="1"/>
</dbReference>
<feature type="transmembrane region" description="Helical" evidence="6">
    <location>
        <begin position="349"/>
        <end position="369"/>
    </location>
</feature>
<dbReference type="PANTHER" id="PTHR30619">
    <property type="entry name" value="DNA INTERNALIZATION/COMPETENCE PROTEIN COMEC/REC2"/>
    <property type="match status" value="1"/>
</dbReference>
<feature type="domain" description="ComEC/Rec2-related protein" evidence="7">
    <location>
        <begin position="227"/>
        <end position="511"/>
    </location>
</feature>
<evidence type="ECO:0000313" key="9">
    <source>
        <dbReference type="Proteomes" id="UP000315648"/>
    </source>
</evidence>
<dbReference type="Proteomes" id="UP000315648">
    <property type="component" value="Unassembled WGS sequence"/>
</dbReference>
<keyword evidence="4 6" id="KW-1133">Transmembrane helix</keyword>
<dbReference type="AlphaFoldDB" id="A0A556QKG0"/>
<dbReference type="OrthoDB" id="9761531at2"/>
<protein>
    <submittedName>
        <fullName evidence="8">ComEC/Rec2 family competence protein</fullName>
    </submittedName>
</protein>
<dbReference type="InterPro" id="IPR052159">
    <property type="entry name" value="Competence_DNA_uptake"/>
</dbReference>
<feature type="transmembrane region" description="Helical" evidence="6">
    <location>
        <begin position="251"/>
        <end position="274"/>
    </location>
</feature>
<dbReference type="Pfam" id="PF03772">
    <property type="entry name" value="Competence"/>
    <property type="match status" value="1"/>
</dbReference>
<dbReference type="RefSeq" id="WP_144230951.1">
    <property type="nucleotide sequence ID" value="NZ_CBCRVV010000011.1"/>
</dbReference>
<dbReference type="GO" id="GO:0005886">
    <property type="term" value="C:plasma membrane"/>
    <property type="evidence" value="ECO:0007669"/>
    <property type="project" value="UniProtKB-SubCell"/>
</dbReference>
<comment type="subcellular location">
    <subcellularLocation>
        <location evidence="1">Cell membrane</location>
        <topology evidence="1">Multi-pass membrane protein</topology>
    </subcellularLocation>
</comment>
<keyword evidence="5 6" id="KW-0472">Membrane</keyword>
<dbReference type="InterPro" id="IPR004477">
    <property type="entry name" value="ComEC_N"/>
</dbReference>
<evidence type="ECO:0000256" key="2">
    <source>
        <dbReference type="ARBA" id="ARBA00022475"/>
    </source>
</evidence>
<comment type="caution">
    <text evidence="8">The sequence shown here is derived from an EMBL/GenBank/DDBJ whole genome shotgun (WGS) entry which is preliminary data.</text>
</comment>
<accession>A0A556QKG0</accession>
<organism evidence="8 9">
    <name type="scientific">Rariglobus hedericola</name>
    <dbReference type="NCBI Taxonomy" id="2597822"/>
    <lineage>
        <taxon>Bacteria</taxon>
        <taxon>Pseudomonadati</taxon>
        <taxon>Verrucomicrobiota</taxon>
        <taxon>Opitutia</taxon>
        <taxon>Opitutales</taxon>
        <taxon>Opitutaceae</taxon>
        <taxon>Rariglobus</taxon>
    </lineage>
</organism>
<keyword evidence="2" id="KW-1003">Cell membrane</keyword>
<feature type="transmembrane region" description="Helical" evidence="6">
    <location>
        <begin position="522"/>
        <end position="543"/>
    </location>
</feature>
<dbReference type="EMBL" id="VMBG01000002">
    <property type="protein sequence ID" value="TSJ77130.1"/>
    <property type="molecule type" value="Genomic_DNA"/>
</dbReference>